<feature type="compositionally biased region" description="Polar residues" evidence="1">
    <location>
        <begin position="255"/>
        <end position="265"/>
    </location>
</feature>
<proteinExistence type="predicted"/>
<dbReference type="Proteomes" id="UP001280121">
    <property type="component" value="Unassembled WGS sequence"/>
</dbReference>
<accession>A0AAD9TH54</accession>
<comment type="caution">
    <text evidence="3">The sequence shown here is derived from an EMBL/GenBank/DDBJ whole genome shotgun (WGS) entry which is preliminary data.</text>
</comment>
<keyword evidence="4" id="KW-1185">Reference proteome</keyword>
<dbReference type="GO" id="GO:0007094">
    <property type="term" value="P:mitotic spindle assembly checkpoint signaling"/>
    <property type="evidence" value="ECO:0007669"/>
    <property type="project" value="InterPro"/>
</dbReference>
<evidence type="ECO:0000313" key="4">
    <source>
        <dbReference type="Proteomes" id="UP001280121"/>
    </source>
</evidence>
<dbReference type="FunFam" id="1.25.40.430:FF:000005">
    <property type="entry name" value="Mad3/BUB1 homology region 1"/>
    <property type="match status" value="1"/>
</dbReference>
<dbReference type="PANTHER" id="PTHR14030">
    <property type="entry name" value="MITOTIC CHECKPOINT SERINE/THREONINE-PROTEIN KINASE BUB1"/>
    <property type="match status" value="1"/>
</dbReference>
<dbReference type="Gene3D" id="1.25.40.430">
    <property type="match status" value="1"/>
</dbReference>
<feature type="compositionally biased region" description="Polar residues" evidence="1">
    <location>
        <begin position="374"/>
        <end position="383"/>
    </location>
</feature>
<dbReference type="PANTHER" id="PTHR14030:SF2">
    <property type="entry name" value="OS11G0128700 PROTEIN"/>
    <property type="match status" value="1"/>
</dbReference>
<dbReference type="EMBL" id="JANJYI010000009">
    <property type="protein sequence ID" value="KAK2636039.1"/>
    <property type="molecule type" value="Genomic_DNA"/>
</dbReference>
<feature type="compositionally biased region" description="Acidic residues" evidence="1">
    <location>
        <begin position="394"/>
        <end position="410"/>
    </location>
</feature>
<protein>
    <recommendedName>
        <fullName evidence="2">BUB1 N-terminal domain-containing protein</fullName>
    </recommendedName>
</protein>
<evidence type="ECO:0000313" key="3">
    <source>
        <dbReference type="EMBL" id="KAK2636039.1"/>
    </source>
</evidence>
<dbReference type="InterPro" id="IPR013212">
    <property type="entry name" value="Mad3/Bub1_I"/>
</dbReference>
<evidence type="ECO:0000256" key="1">
    <source>
        <dbReference type="SAM" id="MobiDB-lite"/>
    </source>
</evidence>
<dbReference type="Pfam" id="PF08311">
    <property type="entry name" value="Mad3_BUB1_I"/>
    <property type="match status" value="1"/>
</dbReference>
<sequence length="586" mass="67224">MAKNDTVFNSFLSSLIQDIKSYSGTDPLLPWLRGIKKMKETLPSDVLKNKLPRFLQKCTRSFESDRRYKNDMRYLRVWLQLMDFVDDPRVLLKTMEENHIGVTRSLFYQAYALFYEKMKKFEDAEKMYHLGVQKLAEPAGELQKSYEQFLHRMERHKKKRIQERRTSRRPLISMSIPLHSNEGKENCESICRATESQHEGSSSETLHDENIVGVKKILKENSQNVKPLVEHNHVKDSATSFDIGLGSTKKEHVGSTASISEQQVNSKRESESRTFRGEDTMVAQFVDTAIVGKPEIEDACHHGLVEPTINMKEAMNAINDMFREPLDTASVGRRSHRSQKKEDRSFDNGFNVFIDENLDNRGGSPKRKEEKCVSQHNSTQNCEPHQEPFKIYVDDEENDENEGRNDEEEHLEEKEVQNLRRGSSSSGRHLNGFVFPSPKDDLPSESSDDQDAEISPPVKLRREDTVIRRFVGSTISDEPEVENVCHHGLVDPTINLKEAMNDINNMFGEPIDFVRAKRPKKQDKAPGKNQDPGGFLILPDDDLETQRQAPRKSSNKSGDSDLFEPTVFTKEALDDINKMFGMPLDF</sequence>
<reference evidence="3" key="1">
    <citation type="journal article" date="2023" name="Plant J.">
        <title>Genome sequences and population genomics provide insights into the demographic history, inbreeding, and mutation load of two 'living fossil' tree species of Dipteronia.</title>
        <authorList>
            <person name="Feng Y."/>
            <person name="Comes H.P."/>
            <person name="Chen J."/>
            <person name="Zhu S."/>
            <person name="Lu R."/>
            <person name="Zhang X."/>
            <person name="Li P."/>
            <person name="Qiu J."/>
            <person name="Olsen K.M."/>
            <person name="Qiu Y."/>
        </authorList>
    </citation>
    <scope>NUCLEOTIDE SEQUENCE</scope>
    <source>
        <strain evidence="3">KIB01</strain>
    </source>
</reference>
<feature type="domain" description="BUB1 N-terminal" evidence="2">
    <location>
        <begin position="15"/>
        <end position="170"/>
    </location>
</feature>
<dbReference type="GO" id="GO:0004672">
    <property type="term" value="F:protein kinase activity"/>
    <property type="evidence" value="ECO:0007669"/>
    <property type="project" value="TreeGrafter"/>
</dbReference>
<dbReference type="SMART" id="SM00777">
    <property type="entry name" value="Mad3_BUB1_I"/>
    <property type="match status" value="1"/>
</dbReference>
<feature type="region of interest" description="Disordered" evidence="1">
    <location>
        <begin position="518"/>
        <end position="564"/>
    </location>
</feature>
<gene>
    <name evidence="3" type="ORF">Ddye_030831</name>
</gene>
<dbReference type="AlphaFoldDB" id="A0AAD9TH54"/>
<feature type="region of interest" description="Disordered" evidence="1">
    <location>
        <begin position="252"/>
        <end position="272"/>
    </location>
</feature>
<dbReference type="GO" id="GO:0051754">
    <property type="term" value="P:meiotic sister chromatid cohesion, centromeric"/>
    <property type="evidence" value="ECO:0007669"/>
    <property type="project" value="TreeGrafter"/>
</dbReference>
<organism evidence="3 4">
    <name type="scientific">Dipteronia dyeriana</name>
    <dbReference type="NCBI Taxonomy" id="168575"/>
    <lineage>
        <taxon>Eukaryota</taxon>
        <taxon>Viridiplantae</taxon>
        <taxon>Streptophyta</taxon>
        <taxon>Embryophyta</taxon>
        <taxon>Tracheophyta</taxon>
        <taxon>Spermatophyta</taxon>
        <taxon>Magnoliopsida</taxon>
        <taxon>eudicotyledons</taxon>
        <taxon>Gunneridae</taxon>
        <taxon>Pentapetalae</taxon>
        <taxon>rosids</taxon>
        <taxon>malvids</taxon>
        <taxon>Sapindales</taxon>
        <taxon>Sapindaceae</taxon>
        <taxon>Hippocastanoideae</taxon>
        <taxon>Acereae</taxon>
        <taxon>Dipteronia</taxon>
    </lineage>
</organism>
<feature type="region of interest" description="Disordered" evidence="1">
    <location>
        <begin position="354"/>
        <end position="460"/>
    </location>
</feature>
<name>A0AAD9TH54_9ROSI</name>
<evidence type="ECO:0000259" key="2">
    <source>
        <dbReference type="PROSITE" id="PS51489"/>
    </source>
</evidence>
<dbReference type="InterPro" id="IPR015661">
    <property type="entry name" value="Bub1/Mad3"/>
</dbReference>
<dbReference type="PROSITE" id="PS51489">
    <property type="entry name" value="BUB1_N"/>
    <property type="match status" value="1"/>
</dbReference>